<dbReference type="Proteomes" id="UP000515211">
    <property type="component" value="Chromosome 9"/>
</dbReference>
<dbReference type="RefSeq" id="XP_015938414.3">
    <property type="nucleotide sequence ID" value="XM_016082928.3"/>
</dbReference>
<evidence type="ECO:0000256" key="1">
    <source>
        <dbReference type="SAM" id="MobiDB-lite"/>
    </source>
</evidence>
<organism evidence="5">
    <name type="scientific">Arachis duranensis</name>
    <name type="common">Wild peanut</name>
    <dbReference type="NCBI Taxonomy" id="130453"/>
    <lineage>
        <taxon>Eukaryota</taxon>
        <taxon>Viridiplantae</taxon>
        <taxon>Streptophyta</taxon>
        <taxon>Embryophyta</taxon>
        <taxon>Tracheophyta</taxon>
        <taxon>Spermatophyta</taxon>
        <taxon>Magnoliopsida</taxon>
        <taxon>eudicotyledons</taxon>
        <taxon>Gunneridae</taxon>
        <taxon>Pentapetalae</taxon>
        <taxon>rosids</taxon>
        <taxon>fabids</taxon>
        <taxon>Fabales</taxon>
        <taxon>Fabaceae</taxon>
        <taxon>Papilionoideae</taxon>
        <taxon>50 kb inversion clade</taxon>
        <taxon>dalbergioids sensu lato</taxon>
        <taxon>Dalbergieae</taxon>
        <taxon>Pterocarpus clade</taxon>
        <taxon>Arachis</taxon>
    </lineage>
</organism>
<accession>A0A6P4C442</accession>
<protein>
    <submittedName>
        <fullName evidence="5 6">Uncharacterized protein LOC107464029 isoform X1</fullName>
    </submittedName>
</protein>
<dbReference type="PANTHER" id="PTHR10775">
    <property type="entry name" value="OS08G0208400 PROTEIN"/>
    <property type="match status" value="1"/>
</dbReference>
<evidence type="ECO:0000259" key="2">
    <source>
        <dbReference type="Pfam" id="PF13960"/>
    </source>
</evidence>
<evidence type="ECO:0000313" key="5">
    <source>
        <dbReference type="RefSeq" id="XP_015938414.3"/>
    </source>
</evidence>
<reference evidence="5" key="2">
    <citation type="submission" date="2023-07" db="UniProtKB">
        <authorList>
            <consortium name="RefSeq"/>
        </authorList>
    </citation>
    <scope>IDENTIFICATION</scope>
    <source>
        <tissue evidence="5 6">Whole plant</tissue>
    </source>
</reference>
<dbReference type="InterPro" id="IPR004242">
    <property type="entry name" value="Transposase_21"/>
</dbReference>
<dbReference type="PANTHER" id="PTHR10775:SF190">
    <property type="entry name" value="TNP2-LIKE TRANSPOSON PROTEIN"/>
    <property type="match status" value="1"/>
</dbReference>
<name>A0A6P4C442_ARADU</name>
<dbReference type="InterPro" id="IPR025452">
    <property type="entry name" value="DUF4218"/>
</dbReference>
<feature type="region of interest" description="Disordered" evidence="1">
    <location>
        <begin position="782"/>
        <end position="803"/>
    </location>
</feature>
<keyword evidence="4" id="KW-1185">Reference proteome</keyword>
<dbReference type="Pfam" id="PF13963">
    <property type="entry name" value="Transpos_assoc"/>
    <property type="match status" value="1"/>
</dbReference>
<evidence type="ECO:0000313" key="6">
    <source>
        <dbReference type="RefSeq" id="XP_052109881.1"/>
    </source>
</evidence>
<dbReference type="Pfam" id="PF02992">
    <property type="entry name" value="Transposase_21"/>
    <property type="match status" value="1"/>
</dbReference>
<dbReference type="Pfam" id="PF13960">
    <property type="entry name" value="DUF4218"/>
    <property type="match status" value="1"/>
</dbReference>
<reference evidence="4" key="1">
    <citation type="journal article" date="2016" name="Nat. Genet.">
        <title>The genome sequences of Arachis duranensis and Arachis ipaensis, the diploid ancestors of cultivated peanut.</title>
        <authorList>
            <person name="Bertioli D.J."/>
            <person name="Cannon S.B."/>
            <person name="Froenicke L."/>
            <person name="Huang G."/>
            <person name="Farmer A.D."/>
            <person name="Cannon E.K."/>
            <person name="Liu X."/>
            <person name="Gao D."/>
            <person name="Clevenger J."/>
            <person name="Dash S."/>
            <person name="Ren L."/>
            <person name="Moretzsohn M.C."/>
            <person name="Shirasawa K."/>
            <person name="Huang W."/>
            <person name="Vidigal B."/>
            <person name="Abernathy B."/>
            <person name="Chu Y."/>
            <person name="Niederhuth C.E."/>
            <person name="Umale P."/>
            <person name="Araujo A.C."/>
            <person name="Kozik A."/>
            <person name="Kim K.D."/>
            <person name="Burow M.D."/>
            <person name="Varshney R.K."/>
            <person name="Wang X."/>
            <person name="Zhang X."/>
            <person name="Barkley N."/>
            <person name="Guimaraes P.M."/>
            <person name="Isobe S."/>
            <person name="Guo B."/>
            <person name="Liao B."/>
            <person name="Stalker H.T."/>
            <person name="Schmitz R.J."/>
            <person name="Scheffler B.E."/>
            <person name="Leal-Bertioli S.C."/>
            <person name="Xun X."/>
            <person name="Jackson S.A."/>
            <person name="Michelmore R."/>
            <person name="Ozias-Akins P."/>
        </authorList>
    </citation>
    <scope>NUCLEOTIDE SEQUENCE [LARGE SCALE GENOMIC DNA]</scope>
    <source>
        <strain evidence="4">cv. V14167</strain>
    </source>
</reference>
<sequence length="930" mass="107392">MLKDWMDLPRYSEEYINGVISFLEFAYSEGEPDGQQIQCPCKRCCNIEWYRRDVVFDHLVADGFVKGYRTWINHGEWTIPMVVDDDTDDEGARDDIEGLLNDAFGDHAESVTVGPNEEAKKFYNLIDGASQELYPGCKKFSTLSFTIRLYLLKCLHGWSNASFTSLLELLKEAMPEINIPPSFHKTKAMIRDLGLDYKKIDACPNDCLLYRKELKDETQCRVCGTSRYTENSSDNSENQPHKKGRPIPAKTLRYFPIIPRLQRLFMCSKTAASLRWHDEERVKDGTLKHPADGLAWKNFDEMNEDFAKESRNIRLGLSSDGFNPFRSMNISWSTWPVMLMVYNLPPWMCMKPEYCMLSLLIPGPQSPGKDIDVYLQPLIEDLKLLWEIGVETYDASKNENFQMRAALLWTINDFPAYAMLSGWSTKGKLACPCCNKNTSSLQLKHSRKTVYMDHRVFLPMDHPWRTNTRSFNGKQELRPPPPVIEGTEIFEMLQNVENVFGKKQSTSNSFLWNWKKRSIFFELPYWHKNPLRHNLDVMHIEKNILDSIIGTLLDIPGKTKDHLNARYDLKDLGIWKNLQPKEVNNGKRTKLAKACFSMTAAEKSIFCGVLKTTKLPDGSASNISRCVHLGERKISGYKTHDAHFLLHYLLPVPIKSIIPDHVAIPLIRLSSFFRRLCKKLITLEEIDRLELEIVETLCHLERIFPPSFFDIMVHLPIHLANEVRLGGPVQFRWMYPPERYMCTLKSYVRNKSRPEGSIAEAYLAEECLTFCSRYLHGGVRTRLNKRPRNDDDPNDDEVLPSKLFSNKGRSLGVGNGEPINLDDISTSQAHVYVLYNCFHIAWGQSISEEYEWLCARQRKQMRNQKGLKCSLLLEQVGKGRKLIRKHKMQLMNSKTAKLLVKQMRKLLSLYLEKNNQVGLGAMEDLLHEVT</sequence>
<proteinExistence type="predicted"/>
<dbReference type="RefSeq" id="XP_052109881.1">
    <property type="nucleotide sequence ID" value="XM_052253921.1"/>
</dbReference>
<dbReference type="AlphaFoldDB" id="A0A6P4C442"/>
<evidence type="ECO:0000313" key="4">
    <source>
        <dbReference type="Proteomes" id="UP000515211"/>
    </source>
</evidence>
<gene>
    <name evidence="5 6" type="primary">LOC107464029</name>
</gene>
<feature type="domain" description="Transposase-associated" evidence="3">
    <location>
        <begin position="3"/>
        <end position="76"/>
    </location>
</feature>
<evidence type="ECO:0000259" key="3">
    <source>
        <dbReference type="Pfam" id="PF13963"/>
    </source>
</evidence>
<dbReference type="InterPro" id="IPR029480">
    <property type="entry name" value="Transpos_assoc"/>
</dbReference>
<dbReference type="KEGG" id="adu:107464029"/>
<feature type="domain" description="DUF4218" evidence="2">
    <location>
        <begin position="676"/>
        <end position="789"/>
    </location>
</feature>
<dbReference type="GeneID" id="107464029"/>